<dbReference type="EMBL" id="JBDXSU010000021">
    <property type="protein sequence ID" value="MFB5192409.1"/>
    <property type="molecule type" value="Genomic_DNA"/>
</dbReference>
<dbReference type="EC" id="3.1.4.-" evidence="2"/>
<dbReference type="SMART" id="SM00471">
    <property type="entry name" value="HDc"/>
    <property type="match status" value="1"/>
</dbReference>
<feature type="domain" description="HD-GYP" evidence="1">
    <location>
        <begin position="1"/>
        <end position="191"/>
    </location>
</feature>
<gene>
    <name evidence="2" type="ORF">KKP3000_001609</name>
</gene>
<protein>
    <submittedName>
        <fullName evidence="2">HD-GYP domain-containing protein</fullName>
        <ecNumber evidence="2">3.1.4.-</ecNumber>
    </submittedName>
</protein>
<dbReference type="NCBIfam" id="TIGR00277">
    <property type="entry name" value="HDIG"/>
    <property type="match status" value="1"/>
</dbReference>
<comment type="caution">
    <text evidence="2">The sequence shown here is derived from an EMBL/GenBank/DDBJ whole genome shotgun (WGS) entry which is preliminary data.</text>
</comment>
<dbReference type="PANTHER" id="PTHR43155:SF2">
    <property type="entry name" value="CYCLIC DI-GMP PHOSPHODIESTERASE PA4108"/>
    <property type="match status" value="1"/>
</dbReference>
<keyword evidence="2" id="KW-0378">Hydrolase</keyword>
<dbReference type="CDD" id="cd00077">
    <property type="entry name" value="HDc"/>
    <property type="match status" value="1"/>
</dbReference>
<organism evidence="2 3">
    <name type="scientific">Alicyclobacillus fastidiosus</name>
    <dbReference type="NCBI Taxonomy" id="392011"/>
    <lineage>
        <taxon>Bacteria</taxon>
        <taxon>Bacillati</taxon>
        <taxon>Bacillota</taxon>
        <taxon>Bacilli</taxon>
        <taxon>Bacillales</taxon>
        <taxon>Alicyclobacillaceae</taxon>
        <taxon>Alicyclobacillus</taxon>
    </lineage>
</organism>
<dbReference type="PROSITE" id="PS51832">
    <property type="entry name" value="HD_GYP"/>
    <property type="match status" value="1"/>
</dbReference>
<sequence>MRSGTSLIQTLAHTIELRDPYTNGHCVRVADMAVRIGERMGLSKRELLYLRWSALIHDIGKIAIPEPILNKPGKLTDEEYDVMKQHPERGEWALKSSDYGQVVKDGVGSHHERWDGRGYPRRLKGTDIPLQARIIAVPDVWDALTSERSYRPGISYEESLQIMQQGRGTQFDPKVLDIFFELIREVENHHT</sequence>
<evidence type="ECO:0000313" key="2">
    <source>
        <dbReference type="EMBL" id="MFB5192409.1"/>
    </source>
</evidence>
<dbReference type="InterPro" id="IPR006675">
    <property type="entry name" value="HDIG_dom"/>
</dbReference>
<dbReference type="PANTHER" id="PTHR43155">
    <property type="entry name" value="CYCLIC DI-GMP PHOSPHODIESTERASE PA4108-RELATED"/>
    <property type="match status" value="1"/>
</dbReference>
<accession>A0ABV5AJF9</accession>
<evidence type="ECO:0000313" key="3">
    <source>
        <dbReference type="Proteomes" id="UP001579974"/>
    </source>
</evidence>
<dbReference type="SUPFAM" id="SSF109604">
    <property type="entry name" value="HD-domain/PDEase-like"/>
    <property type="match status" value="1"/>
</dbReference>
<keyword evidence="3" id="KW-1185">Reference proteome</keyword>
<dbReference type="Pfam" id="PF13487">
    <property type="entry name" value="HD_5"/>
    <property type="match status" value="1"/>
</dbReference>
<reference evidence="2 3" key="1">
    <citation type="journal article" date="2024" name="Int. J. Mol. Sci.">
        <title>Exploration of Alicyclobacillus spp. Genome in Search of Antibiotic Resistance.</title>
        <authorList>
            <person name="Bucka-Kolendo J."/>
            <person name="Kiousi D.E."/>
            <person name="Dekowska A."/>
            <person name="Mikolajczuk-Szczyrba A."/>
            <person name="Karadedos D.M."/>
            <person name="Michael P."/>
            <person name="Galanis A."/>
            <person name="Sokolowska B."/>
        </authorList>
    </citation>
    <scope>NUCLEOTIDE SEQUENCE [LARGE SCALE GENOMIC DNA]</scope>
    <source>
        <strain evidence="2 3">KKP 3000</strain>
    </source>
</reference>
<proteinExistence type="predicted"/>
<dbReference type="Proteomes" id="UP001579974">
    <property type="component" value="Unassembled WGS sequence"/>
</dbReference>
<evidence type="ECO:0000259" key="1">
    <source>
        <dbReference type="PROSITE" id="PS51832"/>
    </source>
</evidence>
<dbReference type="Gene3D" id="1.10.3210.10">
    <property type="entry name" value="Hypothetical protein af1432"/>
    <property type="match status" value="1"/>
</dbReference>
<dbReference type="InterPro" id="IPR037522">
    <property type="entry name" value="HD_GYP_dom"/>
</dbReference>
<dbReference type="GO" id="GO:0016787">
    <property type="term" value="F:hydrolase activity"/>
    <property type="evidence" value="ECO:0007669"/>
    <property type="project" value="UniProtKB-KW"/>
</dbReference>
<dbReference type="RefSeq" id="WP_275473328.1">
    <property type="nucleotide sequence ID" value="NZ_CP162940.1"/>
</dbReference>
<name>A0ABV5AJF9_9BACL</name>
<dbReference type="InterPro" id="IPR003607">
    <property type="entry name" value="HD/PDEase_dom"/>
</dbReference>